<dbReference type="Proteomes" id="UP000011728">
    <property type="component" value="Chromosome"/>
</dbReference>
<evidence type="ECO:0000313" key="1">
    <source>
        <dbReference type="EMBL" id="AGF58808.1"/>
    </source>
</evidence>
<keyword evidence="2" id="KW-1185">Reference proteome</keyword>
<dbReference type="PATRIC" id="fig|931276.5.peg.5103"/>
<sequence>MIMNYLRSRKKETIVPAGDYRLANDISGLWKPLKITISNREYFNALIQWDDGWLLSIMKQYFYLEGYKTENKLKYELEELLSNKKQFYSIVKDANHFIRMDKKIVENIHIDFKKLKEYGIGLNSYFNHLVCNIEEKCKDKDNMKKGSFLFNVKMLIEAFFADVCDFNSIMQEIINDFFTTECKDKVEHYFIEFKSPNYGLANMPYIVIDGDVKILDEVSNIHSMLQSDGLNFPVVHIYIKKKEEFKYSEFIDRLARYIAVELNNFFENVTN</sequence>
<dbReference type="KEGG" id="csr:Cspa_c50550"/>
<dbReference type="AlphaFoldDB" id="M1MRN7"/>
<dbReference type="HOGENOM" id="CLU_1025664_0_0_9"/>
<proteinExistence type="predicted"/>
<protein>
    <submittedName>
        <fullName evidence="1">Uncharacterized protein</fullName>
    </submittedName>
</protein>
<reference evidence="1 2" key="1">
    <citation type="submission" date="2013-02" db="EMBL/GenBank/DDBJ databases">
        <title>Genome sequence of Clostridium saccharoperbutylacetonicum N1-4(HMT).</title>
        <authorList>
            <person name="Poehlein A."/>
            <person name="Daniel R."/>
        </authorList>
    </citation>
    <scope>NUCLEOTIDE SEQUENCE [LARGE SCALE GENOMIC DNA]</scope>
    <source>
        <strain evidence="2">N1-4(HMT)</strain>
    </source>
</reference>
<organism evidence="1 2">
    <name type="scientific">Clostridium saccharoperbutylacetonicum N1-4(HMT)</name>
    <dbReference type="NCBI Taxonomy" id="931276"/>
    <lineage>
        <taxon>Bacteria</taxon>
        <taxon>Bacillati</taxon>
        <taxon>Bacillota</taxon>
        <taxon>Clostridia</taxon>
        <taxon>Eubacteriales</taxon>
        <taxon>Clostridiaceae</taxon>
        <taxon>Clostridium</taxon>
    </lineage>
</organism>
<accession>M1MRN7</accession>
<dbReference type="EMBL" id="CP004121">
    <property type="protein sequence ID" value="AGF58808.1"/>
    <property type="molecule type" value="Genomic_DNA"/>
</dbReference>
<gene>
    <name evidence="1" type="ORF">Cspa_c50550</name>
</gene>
<name>M1MRN7_9CLOT</name>
<evidence type="ECO:0000313" key="2">
    <source>
        <dbReference type="Proteomes" id="UP000011728"/>
    </source>
</evidence>